<dbReference type="InterPro" id="IPR005467">
    <property type="entry name" value="His_kinase_dom"/>
</dbReference>
<evidence type="ECO:0000313" key="16">
    <source>
        <dbReference type="Proteomes" id="UP001595816"/>
    </source>
</evidence>
<protein>
    <recommendedName>
        <fullName evidence="3">histidine kinase</fullName>
        <ecNumber evidence="3">2.7.13.3</ecNumber>
    </recommendedName>
</protein>
<dbReference type="PANTHER" id="PTHR45339">
    <property type="entry name" value="HYBRID SIGNAL TRANSDUCTION HISTIDINE KINASE J"/>
    <property type="match status" value="1"/>
</dbReference>
<dbReference type="SUPFAM" id="SSF47384">
    <property type="entry name" value="Homodimeric domain of signal transducing histidine kinase"/>
    <property type="match status" value="1"/>
</dbReference>
<dbReference type="SMART" id="SM00065">
    <property type="entry name" value="GAF"/>
    <property type="match status" value="1"/>
</dbReference>
<evidence type="ECO:0000313" key="15">
    <source>
        <dbReference type="EMBL" id="MFC4136795.1"/>
    </source>
</evidence>
<dbReference type="SUPFAM" id="SSF52172">
    <property type="entry name" value="CheY-like"/>
    <property type="match status" value="1"/>
</dbReference>
<dbReference type="Pfam" id="PF00512">
    <property type="entry name" value="HisKA"/>
    <property type="match status" value="1"/>
</dbReference>
<dbReference type="Pfam" id="PF00672">
    <property type="entry name" value="HAMP"/>
    <property type="match status" value="2"/>
</dbReference>
<feature type="domain" description="Response regulatory" evidence="13">
    <location>
        <begin position="815"/>
        <end position="932"/>
    </location>
</feature>
<evidence type="ECO:0000256" key="3">
    <source>
        <dbReference type="ARBA" id="ARBA00012438"/>
    </source>
</evidence>
<dbReference type="Gene3D" id="1.20.120.1530">
    <property type="match status" value="3"/>
</dbReference>
<dbReference type="SMART" id="SM00387">
    <property type="entry name" value="HATPase_c"/>
    <property type="match status" value="1"/>
</dbReference>
<proteinExistence type="predicted"/>
<dbReference type="CDD" id="cd06225">
    <property type="entry name" value="HAMP"/>
    <property type="match status" value="3"/>
</dbReference>
<dbReference type="InterPro" id="IPR036097">
    <property type="entry name" value="HisK_dim/P_sf"/>
</dbReference>
<dbReference type="CDD" id="cd00082">
    <property type="entry name" value="HisKA"/>
    <property type="match status" value="1"/>
</dbReference>
<comment type="subcellular location">
    <subcellularLocation>
        <location evidence="2">Cell membrane</location>
    </subcellularLocation>
</comment>
<comment type="catalytic activity">
    <reaction evidence="1">
        <text>ATP + protein L-histidine = ADP + protein N-phospho-L-histidine.</text>
        <dbReference type="EC" id="2.7.13.3"/>
    </reaction>
</comment>
<keyword evidence="8" id="KW-1133">Transmembrane helix</keyword>
<accession>A0ABV8M190</accession>
<dbReference type="EC" id="2.7.13.3" evidence="3"/>
<gene>
    <name evidence="15" type="ORF">ACFOZ4_39845</name>
</gene>
<evidence type="ECO:0000256" key="2">
    <source>
        <dbReference type="ARBA" id="ARBA00004236"/>
    </source>
</evidence>
<feature type="domain" description="HAMP" evidence="14">
    <location>
        <begin position="231"/>
        <end position="283"/>
    </location>
</feature>
<organism evidence="15 16">
    <name type="scientific">Hamadaea flava</name>
    <dbReference type="NCBI Taxonomy" id="1742688"/>
    <lineage>
        <taxon>Bacteria</taxon>
        <taxon>Bacillati</taxon>
        <taxon>Actinomycetota</taxon>
        <taxon>Actinomycetes</taxon>
        <taxon>Micromonosporales</taxon>
        <taxon>Micromonosporaceae</taxon>
        <taxon>Hamadaea</taxon>
    </lineage>
</organism>
<evidence type="ECO:0000256" key="11">
    <source>
        <dbReference type="SAM" id="Coils"/>
    </source>
</evidence>
<dbReference type="Pfam" id="PF13185">
    <property type="entry name" value="GAF_2"/>
    <property type="match status" value="1"/>
</dbReference>
<dbReference type="SUPFAM" id="SSF58104">
    <property type="entry name" value="Methyl-accepting chemotaxis protein (MCP) signaling domain"/>
    <property type="match status" value="1"/>
</dbReference>
<dbReference type="Gene3D" id="1.10.287.130">
    <property type="match status" value="1"/>
</dbReference>
<name>A0ABV8M190_9ACTN</name>
<comment type="caution">
    <text evidence="15">The sequence shown here is derived from an EMBL/GenBank/DDBJ whole genome shotgun (WGS) entry which is preliminary data.</text>
</comment>
<dbReference type="Gene3D" id="3.40.50.2300">
    <property type="match status" value="1"/>
</dbReference>
<keyword evidence="6" id="KW-0812">Transmembrane</keyword>
<dbReference type="InterPro" id="IPR011006">
    <property type="entry name" value="CheY-like_superfamily"/>
</dbReference>
<dbReference type="PROSITE" id="PS50110">
    <property type="entry name" value="RESPONSE_REGULATORY"/>
    <property type="match status" value="1"/>
</dbReference>
<keyword evidence="16" id="KW-1185">Reference proteome</keyword>
<dbReference type="PRINTS" id="PR00344">
    <property type="entry name" value="BCTRLSENSOR"/>
</dbReference>
<evidence type="ECO:0000256" key="4">
    <source>
        <dbReference type="ARBA" id="ARBA00022553"/>
    </source>
</evidence>
<dbReference type="SMART" id="SM00388">
    <property type="entry name" value="HisKA"/>
    <property type="match status" value="1"/>
</dbReference>
<dbReference type="SMART" id="SM00448">
    <property type="entry name" value="REC"/>
    <property type="match status" value="1"/>
</dbReference>
<dbReference type="SUPFAM" id="SSF55781">
    <property type="entry name" value="GAF domain-like"/>
    <property type="match status" value="1"/>
</dbReference>
<evidence type="ECO:0000256" key="8">
    <source>
        <dbReference type="ARBA" id="ARBA00022989"/>
    </source>
</evidence>
<dbReference type="RefSeq" id="WP_382192072.1">
    <property type="nucleotide sequence ID" value="NZ_JBHSAY010000034.1"/>
</dbReference>
<dbReference type="InterPro" id="IPR001789">
    <property type="entry name" value="Sig_transdc_resp-reg_receiver"/>
</dbReference>
<evidence type="ECO:0000259" key="13">
    <source>
        <dbReference type="PROSITE" id="PS50110"/>
    </source>
</evidence>
<dbReference type="CDD" id="cd17546">
    <property type="entry name" value="REC_hyHK_CKI1_RcsC-like"/>
    <property type="match status" value="1"/>
</dbReference>
<dbReference type="InterPro" id="IPR036890">
    <property type="entry name" value="HATPase_C_sf"/>
</dbReference>
<feature type="domain" description="HAMP" evidence="14">
    <location>
        <begin position="47"/>
        <end position="99"/>
    </location>
</feature>
<feature type="coiled-coil region" evidence="11">
    <location>
        <begin position="448"/>
        <end position="503"/>
    </location>
</feature>
<dbReference type="Gene3D" id="3.30.450.40">
    <property type="match status" value="1"/>
</dbReference>
<dbReference type="InterPro" id="IPR029016">
    <property type="entry name" value="GAF-like_dom_sf"/>
</dbReference>
<dbReference type="InterPro" id="IPR003661">
    <property type="entry name" value="HisK_dim/P_dom"/>
</dbReference>
<keyword evidence="11" id="KW-0175">Coiled coil</keyword>
<evidence type="ECO:0000259" key="12">
    <source>
        <dbReference type="PROSITE" id="PS50109"/>
    </source>
</evidence>
<dbReference type="Pfam" id="PF00072">
    <property type="entry name" value="Response_reg"/>
    <property type="match status" value="1"/>
</dbReference>
<dbReference type="SUPFAM" id="SSF55874">
    <property type="entry name" value="ATPase domain of HSP90 chaperone/DNA topoisomerase II/histidine kinase"/>
    <property type="match status" value="1"/>
</dbReference>
<evidence type="ECO:0000256" key="6">
    <source>
        <dbReference type="ARBA" id="ARBA00022692"/>
    </source>
</evidence>
<dbReference type="Pfam" id="PF02518">
    <property type="entry name" value="HATPase_c"/>
    <property type="match status" value="1"/>
</dbReference>
<feature type="non-terminal residue" evidence="15">
    <location>
        <position position="1"/>
    </location>
</feature>
<keyword evidence="7" id="KW-0418">Kinase</keyword>
<sequence>QLSSFADEVTRVAREVGSEGKLGGQAQVRGVAGTWRDLTDNVNFMASNLTAQVRNIAQVATAVAKGDLSQKITVVAQGEILELKDTVNTMVDQLSSFADEVTRVAREVGTEGKLGGQAQVRGVSGTWRDLTDNVNFMASNLTAQVRNIAQVTTSVAKGDLKQKITVDARGEILELKSTVNTMVDQLSSFADEVTRVAREVGTEGKLGGQAQVLGVSGTWKDLTENVNQLASTLTTQLRAIAQVSTAVTTGDLTQRIAVQAQGEVAELKDNINQMIITLGETTKENADQGWLDSNLARTGALLQGQRDLTEVCRMLMREVTPLVEAHLGAFFLFEPDGARPLRRVSAYGLGPGGEDATFDIGEGLIGQSAADLRTIRVSSVSGAEGQAIASGTAFIPVRDLVIVPVLFEGSLLGVIEFGSATAFSTLHLEFLDRLVATIGVALNTIRANRRTEELLDQSQRLAHELREQSAELQRTNAELEEKAAQLSEQNRNIEIKNREIELARLGLEEKAQQLAAASQYKSEFLANMSHELRTPLNSLLLLARLLADNSEDNLTDKQIEFARTIHNAGSDLMALIDDILDLSKIEAGRMDVDFGQVAFSEICAYAEQAFRPQTEEKALQLEVEVAPEMPDGMVTDAQRLQQILRNLMSNAVKFTDSGIVRLEIGLAHETEYEEPTLAAAPSVVAFRVSDTGIGIAPDKVAVIFDEFKQADGTTSRRYGGTGLGLSISRELARLLGGVITVSSTPGEGSVFTLLLPGSFLAGRVDRAPVAPARPALTIPARPVITPVPEPLPSSRFLLKRPSGGERGSVRLDGTTVLIVDDDVRNVFALTSALELHGMRVLYADNGSDGVRLLAGHPEIDIVLMDAMMPGQDGYETTRIIRRNPRLADLPVVFLTAKAMPGDREAAVAAGASDYITKPVDLDELLELMGTWVGPRKESE</sequence>
<keyword evidence="4 10" id="KW-0597">Phosphoprotein</keyword>
<feature type="domain" description="HAMP" evidence="14">
    <location>
        <begin position="139"/>
        <end position="191"/>
    </location>
</feature>
<keyword evidence="9" id="KW-0902">Two-component regulatory system</keyword>
<evidence type="ECO:0000256" key="5">
    <source>
        <dbReference type="ARBA" id="ARBA00022679"/>
    </source>
</evidence>
<dbReference type="InterPro" id="IPR004358">
    <property type="entry name" value="Sig_transdc_His_kin-like_C"/>
</dbReference>
<dbReference type="InterPro" id="IPR003594">
    <property type="entry name" value="HATPase_dom"/>
</dbReference>
<reference evidence="16" key="1">
    <citation type="journal article" date="2019" name="Int. J. Syst. Evol. Microbiol.">
        <title>The Global Catalogue of Microorganisms (GCM) 10K type strain sequencing project: providing services to taxonomists for standard genome sequencing and annotation.</title>
        <authorList>
            <consortium name="The Broad Institute Genomics Platform"/>
            <consortium name="The Broad Institute Genome Sequencing Center for Infectious Disease"/>
            <person name="Wu L."/>
            <person name="Ma J."/>
        </authorList>
    </citation>
    <scope>NUCLEOTIDE SEQUENCE [LARGE SCALE GENOMIC DNA]</scope>
    <source>
        <strain evidence="16">CGMCC 4.7289</strain>
    </source>
</reference>
<dbReference type="PROSITE" id="PS50109">
    <property type="entry name" value="HIS_KIN"/>
    <property type="match status" value="1"/>
</dbReference>
<keyword evidence="5" id="KW-0808">Transferase</keyword>
<dbReference type="CDD" id="cd16922">
    <property type="entry name" value="HATPase_EvgS-ArcB-TorS-like"/>
    <property type="match status" value="1"/>
</dbReference>
<evidence type="ECO:0000256" key="7">
    <source>
        <dbReference type="ARBA" id="ARBA00022777"/>
    </source>
</evidence>
<feature type="modified residue" description="4-aspartylphosphate" evidence="10">
    <location>
        <position position="865"/>
    </location>
</feature>
<evidence type="ECO:0000256" key="1">
    <source>
        <dbReference type="ARBA" id="ARBA00000085"/>
    </source>
</evidence>
<dbReference type="SMART" id="SM00304">
    <property type="entry name" value="HAMP"/>
    <property type="match status" value="3"/>
</dbReference>
<dbReference type="PANTHER" id="PTHR45339:SF1">
    <property type="entry name" value="HYBRID SIGNAL TRANSDUCTION HISTIDINE KINASE J"/>
    <property type="match status" value="1"/>
</dbReference>
<dbReference type="InterPro" id="IPR003660">
    <property type="entry name" value="HAMP_dom"/>
</dbReference>
<evidence type="ECO:0000256" key="9">
    <source>
        <dbReference type="ARBA" id="ARBA00023012"/>
    </source>
</evidence>
<dbReference type="Pfam" id="PF18947">
    <property type="entry name" value="HAMP_2"/>
    <property type="match status" value="1"/>
</dbReference>
<keyword evidence="8" id="KW-0472">Membrane</keyword>
<dbReference type="Gene3D" id="3.30.565.10">
    <property type="entry name" value="Histidine kinase-like ATPase, C-terminal domain"/>
    <property type="match status" value="1"/>
</dbReference>
<dbReference type="EMBL" id="JBHSAY010000034">
    <property type="protein sequence ID" value="MFC4136795.1"/>
    <property type="molecule type" value="Genomic_DNA"/>
</dbReference>
<dbReference type="InterPro" id="IPR003018">
    <property type="entry name" value="GAF"/>
</dbReference>
<feature type="domain" description="Histidine kinase" evidence="12">
    <location>
        <begin position="527"/>
        <end position="759"/>
    </location>
</feature>
<dbReference type="PROSITE" id="PS50885">
    <property type="entry name" value="HAMP"/>
    <property type="match status" value="3"/>
</dbReference>
<evidence type="ECO:0000256" key="10">
    <source>
        <dbReference type="PROSITE-ProRule" id="PRU00169"/>
    </source>
</evidence>
<evidence type="ECO:0000259" key="14">
    <source>
        <dbReference type="PROSITE" id="PS50885"/>
    </source>
</evidence>
<dbReference type="Proteomes" id="UP001595816">
    <property type="component" value="Unassembled WGS sequence"/>
</dbReference>